<evidence type="ECO:0000313" key="2">
    <source>
        <dbReference type="EMBL" id="TRX91070.1"/>
    </source>
</evidence>
<name>A0A553HSY8_9PEZI</name>
<comment type="caution">
    <text evidence="2">The sequence shown here is derived from an EMBL/GenBank/DDBJ whole genome shotgun (WGS) entry which is preliminary data.</text>
</comment>
<dbReference type="Proteomes" id="UP000319160">
    <property type="component" value="Unassembled WGS sequence"/>
</dbReference>
<reference evidence="3" key="1">
    <citation type="submission" date="2019-06" db="EMBL/GenBank/DDBJ databases">
        <title>Draft genome sequence of the griseofulvin-producing fungus Xylaria cubensis strain G536.</title>
        <authorList>
            <person name="Mead M.E."/>
            <person name="Raja H.A."/>
            <person name="Steenwyk J.L."/>
            <person name="Knowles S.L."/>
            <person name="Oberlies N.H."/>
            <person name="Rokas A."/>
        </authorList>
    </citation>
    <scope>NUCLEOTIDE SEQUENCE [LARGE SCALE GENOMIC DNA]</scope>
    <source>
        <strain evidence="3">G536</strain>
    </source>
</reference>
<protein>
    <recommendedName>
        <fullName evidence="4">DUF4419 domain-containing protein</fullName>
    </recommendedName>
</protein>
<sequence length="419" mass="46760">MPVTIRPAAHPARAWQETSPASSPQELLQRSCSKEYQQCGHIIQSSMEQTSGASIFPSSNGFVRAAYAAYSNHHHLTIRPDDVWFAILTQLSFHINAHAEELRSFFVSHEGQKEIEVEGAGSINFADFGKMAIVMTEAMENHIVDPDLRQWIMPNFSTTEHKDMVTAAVLMMGSMQKYFSFVSSMICGIPSVTLLGDRNDWVEIRRRLEYLPRLGEEPRQFALLLSAVLDYFILSFDEPDSPFVLSFWKRIADKSGGSGVYYLSGWITAFCFWSADGKCLYSSPQENPGCNLDGILFHRIDIKDIPEAFVSVPVTLKDNGIVYKTRMVAGLVGIEVSSSGEFLDESSFHLGPESSTPSIWENGGWTTPKLKTQVGETTGLDSIRPFSGWWMYLLSNQGDTGHGNATTYIPERSPGSFLY</sequence>
<keyword evidence="3" id="KW-1185">Reference proteome</keyword>
<dbReference type="EMBL" id="VFLP01000049">
    <property type="protein sequence ID" value="TRX91070.1"/>
    <property type="molecule type" value="Genomic_DNA"/>
</dbReference>
<dbReference type="PANTHER" id="PTHR31252:SF11">
    <property type="entry name" value="DUF4419 DOMAIN-CONTAINING PROTEIN"/>
    <property type="match status" value="1"/>
</dbReference>
<evidence type="ECO:0000256" key="1">
    <source>
        <dbReference type="SAM" id="MobiDB-lite"/>
    </source>
</evidence>
<dbReference type="InterPro" id="IPR025533">
    <property type="entry name" value="DUF4419"/>
</dbReference>
<organism evidence="2 3">
    <name type="scientific">Xylaria flabelliformis</name>
    <dbReference type="NCBI Taxonomy" id="2512241"/>
    <lineage>
        <taxon>Eukaryota</taxon>
        <taxon>Fungi</taxon>
        <taxon>Dikarya</taxon>
        <taxon>Ascomycota</taxon>
        <taxon>Pezizomycotina</taxon>
        <taxon>Sordariomycetes</taxon>
        <taxon>Xylariomycetidae</taxon>
        <taxon>Xylariales</taxon>
        <taxon>Xylariaceae</taxon>
        <taxon>Xylaria</taxon>
    </lineage>
</organism>
<dbReference type="OrthoDB" id="9978173at2759"/>
<gene>
    <name evidence="2" type="ORF">FHL15_008052</name>
</gene>
<dbReference type="PANTHER" id="PTHR31252">
    <property type="entry name" value="DUF4419 DOMAIN-CONTAINING PROTEIN"/>
    <property type="match status" value="1"/>
</dbReference>
<evidence type="ECO:0008006" key="4">
    <source>
        <dbReference type="Google" id="ProtNLM"/>
    </source>
</evidence>
<accession>A0A553HSY8</accession>
<dbReference type="AlphaFoldDB" id="A0A553HSY8"/>
<evidence type="ECO:0000313" key="3">
    <source>
        <dbReference type="Proteomes" id="UP000319160"/>
    </source>
</evidence>
<proteinExistence type="predicted"/>
<feature type="region of interest" description="Disordered" evidence="1">
    <location>
        <begin position="1"/>
        <end position="23"/>
    </location>
</feature>
<dbReference type="Pfam" id="PF14388">
    <property type="entry name" value="DUF4419"/>
    <property type="match status" value="1"/>
</dbReference>